<sequence>MKMLGGRKEKGQLINQAFLNPQFFALSSGGPRVTDSQGVPWQGSFVNANGDLTVDLRSNIAAESRAKIVYEYLIQFTTDPLVVDTLRFLMTREVAHFQMFSAALATIEPNFPPGVLQGDPRFTHVYFNMSSGEGARGPWNEGQGPWPKGENWVFVEDPIKHVMATAALKKQPVEGTKQTPEAVDKADHELSRRRKQQVDGAVPPGAARWSDYGATSDPPK</sequence>
<dbReference type="SUPFAM" id="SSF47240">
    <property type="entry name" value="Ferritin-like"/>
    <property type="match status" value="1"/>
</dbReference>
<dbReference type="RefSeq" id="WP_320687105.1">
    <property type="nucleotide sequence ID" value="NZ_JAXBLV010000179.1"/>
</dbReference>
<reference evidence="4" key="1">
    <citation type="journal article" date="2023" name="Mar. Drugs">
        <title>Gemmata algarum, a Novel Planctomycete Isolated from an Algal Mat, Displays Antimicrobial Activity.</title>
        <authorList>
            <person name="Kumar G."/>
            <person name="Kallscheuer N."/>
            <person name="Kashif M."/>
            <person name="Ahamad S."/>
            <person name="Jagadeeshwari U."/>
            <person name="Pannikurungottu S."/>
            <person name="Haufschild T."/>
            <person name="Kabuu M."/>
            <person name="Sasikala C."/>
            <person name="Jogler C."/>
            <person name="Ramana C."/>
        </authorList>
    </citation>
    <scope>NUCLEOTIDE SEQUENCE [LARGE SCALE GENOMIC DNA]</scope>
    <source>
        <strain evidence="4">JC673</strain>
    </source>
</reference>
<dbReference type="InterPro" id="IPR009078">
    <property type="entry name" value="Ferritin-like_SF"/>
</dbReference>
<dbReference type="Pfam" id="PF05067">
    <property type="entry name" value="Mn_catalase"/>
    <property type="match status" value="1"/>
</dbReference>
<comment type="similarity">
    <text evidence="1">Belongs to the manganese catalase family.</text>
</comment>
<dbReference type="InterPro" id="IPR007760">
    <property type="entry name" value="Mn_catalase"/>
</dbReference>
<evidence type="ECO:0000256" key="2">
    <source>
        <dbReference type="SAM" id="MobiDB-lite"/>
    </source>
</evidence>
<proteinExistence type="inferred from homology"/>
<dbReference type="EMBL" id="JAXBLV010000179">
    <property type="protein sequence ID" value="MDY3560559.1"/>
    <property type="molecule type" value="Genomic_DNA"/>
</dbReference>
<protein>
    <submittedName>
        <fullName evidence="3">Manganese catalase family protein</fullName>
    </submittedName>
</protein>
<organism evidence="3 4">
    <name type="scientific">Gemmata algarum</name>
    <dbReference type="NCBI Taxonomy" id="2975278"/>
    <lineage>
        <taxon>Bacteria</taxon>
        <taxon>Pseudomonadati</taxon>
        <taxon>Planctomycetota</taxon>
        <taxon>Planctomycetia</taxon>
        <taxon>Gemmatales</taxon>
        <taxon>Gemmataceae</taxon>
        <taxon>Gemmata</taxon>
    </lineage>
</organism>
<dbReference type="Proteomes" id="UP001272242">
    <property type="component" value="Unassembled WGS sequence"/>
</dbReference>
<evidence type="ECO:0000313" key="3">
    <source>
        <dbReference type="EMBL" id="MDY3560559.1"/>
    </source>
</evidence>
<gene>
    <name evidence="3" type="ORF">R5W23_001794</name>
</gene>
<dbReference type="Gene3D" id="1.20.1260.10">
    <property type="match status" value="1"/>
</dbReference>
<keyword evidence="4" id="KW-1185">Reference proteome</keyword>
<comment type="caution">
    <text evidence="3">The sequence shown here is derived from an EMBL/GenBank/DDBJ whole genome shotgun (WGS) entry which is preliminary data.</text>
</comment>
<feature type="region of interest" description="Disordered" evidence="2">
    <location>
        <begin position="170"/>
        <end position="220"/>
    </location>
</feature>
<evidence type="ECO:0000256" key="1">
    <source>
        <dbReference type="ARBA" id="ARBA00007644"/>
    </source>
</evidence>
<accession>A0ABU5EZ97</accession>
<name>A0ABU5EZ97_9BACT</name>
<evidence type="ECO:0000313" key="4">
    <source>
        <dbReference type="Proteomes" id="UP001272242"/>
    </source>
</evidence>
<dbReference type="InterPro" id="IPR012347">
    <property type="entry name" value="Ferritin-like"/>
</dbReference>